<dbReference type="InterPro" id="IPR050546">
    <property type="entry name" value="Glycosyl_Hydrlase_16"/>
</dbReference>
<feature type="domain" description="PKD" evidence="3">
    <location>
        <begin position="549"/>
        <end position="632"/>
    </location>
</feature>
<evidence type="ECO:0000313" key="5">
    <source>
        <dbReference type="EMBL" id="AZQ63796.1"/>
    </source>
</evidence>
<dbReference type="Pfam" id="PF18911">
    <property type="entry name" value="PKD_4"/>
    <property type="match status" value="2"/>
</dbReference>
<accession>A0A3Q9FNV4</accession>
<dbReference type="InterPro" id="IPR013320">
    <property type="entry name" value="ConA-like_dom_sf"/>
</dbReference>
<gene>
    <name evidence="5" type="ORF">EI427_16655</name>
</gene>
<reference evidence="5 6" key="1">
    <citation type="submission" date="2018-12" db="EMBL/GenBank/DDBJ databases">
        <title>Flammeovirga pectinis sp. nov., isolated from the gut of the Korean scallop, Patinopecten yessoensis.</title>
        <authorList>
            <person name="Bae J.-W."/>
            <person name="Jeong Y.-S."/>
            <person name="Kang W."/>
        </authorList>
    </citation>
    <scope>NUCLEOTIDE SEQUENCE [LARGE SCALE GENOMIC DNA]</scope>
    <source>
        <strain evidence="5 6">L12M1</strain>
    </source>
</reference>
<dbReference type="CDD" id="cd00146">
    <property type="entry name" value="PKD"/>
    <property type="match status" value="2"/>
</dbReference>
<dbReference type="PANTHER" id="PTHR10963:SF55">
    <property type="entry name" value="GLYCOSIDE HYDROLASE FAMILY 16 PROTEIN"/>
    <property type="match status" value="1"/>
</dbReference>
<evidence type="ECO:0000256" key="2">
    <source>
        <dbReference type="SAM" id="SignalP"/>
    </source>
</evidence>
<dbReference type="FunFam" id="2.60.40.10:FF:000270">
    <property type="entry name" value="Cell surface protein"/>
    <property type="match status" value="2"/>
</dbReference>
<dbReference type="Gene3D" id="2.60.120.260">
    <property type="entry name" value="Galactose-binding domain-like"/>
    <property type="match status" value="1"/>
</dbReference>
<sequence length="718" mass="82009">MKTTLLLLSLLLITDIKSIAQDIYPHTDPENTGDWFLKADVSDEFNTSTLDLNKWWLQGQAHNGGTFYANNFKGRRPSQFVPHAVKVEDGLLYITTRWEPDFDFLDEPKNGEIYENITTGAIISKKTFQYGYMEIRCKVADAPISSAFWSTGDTNTDSGDNGRNSGELDVFEHIGSSTKDPDVEYLYHTSFHDWRLPSNRPDYGLTCWDNQHRLDYKVAEDYHIWAAEWGEDYIKIFVDDKMIRCVTKAEIGEENWVMYGSQKVWVDNEVFPWKGIPTEEELKDERCQFIVDYVRVWQKKTPMLYQGCDLEDNLVTNPSFEDDLENWTVTENDLAVVSNSEESYNGTKHVKFENGKATTLSQEITVKPNTVYILSAFSLAPNTNGQDKWDNAWLGIEKENGDKVEIKYFRNFWNRKSLQFTTEENTSKIKIFFTNANVGSNAKEILLDQIELRETLPLFVEAVAPIANFMMEISTEEGIVQFKDESEGTVAAWEWDFGDENYSTKQHPIHTYQEAGTYTVTLIVKNNGGTSSTSKMITITENNTIEEQLIANFTTAHDTVFVEEAITFKDTSIGDVSSWKWEFGDDNEATSQNPSHSYNKEGTYMVKLTVNNTIGSASTSKLITVIAENEPTLPTSITPILDRKVNIYPNPSNGNFSVEIENWHTDIKMSVIDQNGKILYQKKLNAALVNVNTQLRKGVYFIRLENKAIIITKKLIIL</sequence>
<dbReference type="PROSITE" id="PS50093">
    <property type="entry name" value="PKD"/>
    <property type="match status" value="2"/>
</dbReference>
<dbReference type="GO" id="GO:0005975">
    <property type="term" value="P:carbohydrate metabolic process"/>
    <property type="evidence" value="ECO:0007669"/>
    <property type="project" value="InterPro"/>
</dbReference>
<dbReference type="InterPro" id="IPR035986">
    <property type="entry name" value="PKD_dom_sf"/>
</dbReference>
<evidence type="ECO:0000313" key="6">
    <source>
        <dbReference type="Proteomes" id="UP000267268"/>
    </source>
</evidence>
<dbReference type="InterPro" id="IPR000757">
    <property type="entry name" value="Beta-glucanase-like"/>
</dbReference>
<dbReference type="Gene3D" id="2.60.40.10">
    <property type="entry name" value="Immunoglobulins"/>
    <property type="match status" value="2"/>
</dbReference>
<feature type="domain" description="PKD" evidence="3">
    <location>
        <begin position="480"/>
        <end position="540"/>
    </location>
</feature>
<dbReference type="InterPro" id="IPR000601">
    <property type="entry name" value="PKD_dom"/>
</dbReference>
<dbReference type="SUPFAM" id="SSF49299">
    <property type="entry name" value="PKD domain"/>
    <property type="match status" value="2"/>
</dbReference>
<dbReference type="EMBL" id="CP034562">
    <property type="protein sequence ID" value="AZQ63796.1"/>
    <property type="molecule type" value="Genomic_DNA"/>
</dbReference>
<dbReference type="AlphaFoldDB" id="A0A3Q9FNV4"/>
<dbReference type="InterPro" id="IPR008979">
    <property type="entry name" value="Galactose-bd-like_sf"/>
</dbReference>
<evidence type="ECO:0000256" key="1">
    <source>
        <dbReference type="ARBA" id="ARBA00006865"/>
    </source>
</evidence>
<proteinExistence type="inferred from homology"/>
<dbReference type="Pfam" id="PF00722">
    <property type="entry name" value="Glyco_hydro_16"/>
    <property type="match status" value="1"/>
</dbReference>
<organism evidence="5 6">
    <name type="scientific">Flammeovirga pectinis</name>
    <dbReference type="NCBI Taxonomy" id="2494373"/>
    <lineage>
        <taxon>Bacteria</taxon>
        <taxon>Pseudomonadati</taxon>
        <taxon>Bacteroidota</taxon>
        <taxon>Cytophagia</taxon>
        <taxon>Cytophagales</taxon>
        <taxon>Flammeovirgaceae</taxon>
        <taxon>Flammeovirga</taxon>
    </lineage>
</organism>
<feature type="signal peptide" evidence="2">
    <location>
        <begin position="1"/>
        <end position="20"/>
    </location>
</feature>
<dbReference type="Pfam" id="PF18962">
    <property type="entry name" value="Por_Secre_tail"/>
    <property type="match status" value="1"/>
</dbReference>
<dbReference type="InterPro" id="IPR013783">
    <property type="entry name" value="Ig-like_fold"/>
</dbReference>
<dbReference type="InterPro" id="IPR022409">
    <property type="entry name" value="PKD/Chitinase_dom"/>
</dbReference>
<dbReference type="PROSITE" id="PS51762">
    <property type="entry name" value="GH16_2"/>
    <property type="match status" value="1"/>
</dbReference>
<evidence type="ECO:0000259" key="3">
    <source>
        <dbReference type="PROSITE" id="PS50093"/>
    </source>
</evidence>
<dbReference type="PANTHER" id="PTHR10963">
    <property type="entry name" value="GLYCOSYL HYDROLASE-RELATED"/>
    <property type="match status" value="1"/>
</dbReference>
<evidence type="ECO:0000259" key="4">
    <source>
        <dbReference type="PROSITE" id="PS51762"/>
    </source>
</evidence>
<dbReference type="KEGG" id="fll:EI427_16655"/>
<dbReference type="OrthoDB" id="1421570at2"/>
<feature type="domain" description="GH16" evidence="4">
    <location>
        <begin position="22"/>
        <end position="302"/>
    </location>
</feature>
<dbReference type="SUPFAM" id="SSF49785">
    <property type="entry name" value="Galactose-binding domain-like"/>
    <property type="match status" value="1"/>
</dbReference>
<dbReference type="Proteomes" id="UP000267268">
    <property type="component" value="Chromosome 1"/>
</dbReference>
<dbReference type="SUPFAM" id="SSF49899">
    <property type="entry name" value="Concanavalin A-like lectins/glucanases"/>
    <property type="match status" value="1"/>
</dbReference>
<protein>
    <submittedName>
        <fullName evidence="5">PKD domain-containing protein</fullName>
    </submittedName>
</protein>
<keyword evidence="6" id="KW-1185">Reference proteome</keyword>
<dbReference type="Gene3D" id="2.60.120.200">
    <property type="match status" value="1"/>
</dbReference>
<dbReference type="RefSeq" id="WP_126616852.1">
    <property type="nucleotide sequence ID" value="NZ_CP034562.1"/>
</dbReference>
<name>A0A3Q9FNV4_9BACT</name>
<keyword evidence="2" id="KW-0732">Signal</keyword>
<feature type="chain" id="PRO_5018661385" evidence="2">
    <location>
        <begin position="21"/>
        <end position="718"/>
    </location>
</feature>
<dbReference type="SMART" id="SM00089">
    <property type="entry name" value="PKD"/>
    <property type="match status" value="2"/>
</dbReference>
<dbReference type="GO" id="GO:0004553">
    <property type="term" value="F:hydrolase activity, hydrolyzing O-glycosyl compounds"/>
    <property type="evidence" value="ECO:0007669"/>
    <property type="project" value="InterPro"/>
</dbReference>
<comment type="similarity">
    <text evidence="1">Belongs to the glycosyl hydrolase 16 family.</text>
</comment>
<dbReference type="InterPro" id="IPR026444">
    <property type="entry name" value="Secre_tail"/>
</dbReference>
<dbReference type="NCBIfam" id="TIGR04183">
    <property type="entry name" value="Por_Secre_tail"/>
    <property type="match status" value="1"/>
</dbReference>